<evidence type="ECO:0000256" key="1">
    <source>
        <dbReference type="ARBA" id="ARBA00022596"/>
    </source>
</evidence>
<dbReference type="NCBIfam" id="TIGR00299">
    <property type="entry name" value="nickel pincer cofactor biosynthesis protein LarC"/>
    <property type="match status" value="1"/>
</dbReference>
<protein>
    <recommendedName>
        <fullName evidence="2">Pyridinium-3,5-bisthiocarboxylic acid mononucleotide nickel insertion protein</fullName>
        <shortName evidence="2">P2TMN nickel insertion protein</shortName>
        <ecNumber evidence="2">4.99.1.12</ecNumber>
    </recommendedName>
    <alternativeName>
        <fullName evidence="2">Nickel-pincer cofactor biosynthesis protein LarC</fullName>
    </alternativeName>
</protein>
<reference evidence="4 5" key="1">
    <citation type="submission" date="2023-07" db="EMBL/GenBank/DDBJ databases">
        <title>Genomic Encyclopedia of Type Strains, Phase IV (KMG-IV): sequencing the most valuable type-strain genomes for metagenomic binning, comparative biology and taxonomic classification.</title>
        <authorList>
            <person name="Goeker M."/>
        </authorList>
    </citation>
    <scope>NUCLEOTIDE SEQUENCE [LARGE SCALE GENOMIC DNA]</scope>
    <source>
        <strain evidence="4 5">DSM 4006</strain>
    </source>
</reference>
<gene>
    <name evidence="2" type="primary">larC</name>
    <name evidence="4" type="ORF">J2S03_001342</name>
</gene>
<dbReference type="Gene3D" id="3.10.20.300">
    <property type="entry name" value="mk0293 like domain"/>
    <property type="match status" value="1"/>
</dbReference>
<name>A0ABT9XGV4_9BACL</name>
<comment type="similarity">
    <text evidence="2">Belongs to the LarC family.</text>
</comment>
<comment type="function">
    <text evidence="2">Involved in the biosynthesis of a nickel-pincer cofactor ((SCS)Ni(II) pincer complex). Binds Ni(2+), and functions in nickel delivery to pyridinium-3,5-bisthiocarboxylic acid mononucleotide (P2TMN), to form the mature cofactor. Is thus probably required for the activation of nickel-pincer cofactor-dependent enzymes.</text>
</comment>
<dbReference type="Gene3D" id="3.30.70.1380">
    <property type="entry name" value="Transcriptional regulatory protein pf0864 domain like"/>
    <property type="match status" value="1"/>
</dbReference>
<comment type="catalytic activity">
    <reaction evidence="2">
        <text>Ni(II)-pyridinium-3,5-bisthiocarboxylate mononucleotide = pyridinium-3,5-bisthiocarboxylate mononucleotide + Ni(2+)</text>
        <dbReference type="Rhea" id="RHEA:54784"/>
        <dbReference type="ChEBI" id="CHEBI:49786"/>
        <dbReference type="ChEBI" id="CHEBI:137372"/>
        <dbReference type="ChEBI" id="CHEBI:137373"/>
        <dbReference type="EC" id="4.99.1.12"/>
    </reaction>
</comment>
<feature type="region of interest" description="Disordered" evidence="3">
    <location>
        <begin position="74"/>
        <end position="109"/>
    </location>
</feature>
<feature type="compositionally biased region" description="Basic and acidic residues" evidence="3">
    <location>
        <begin position="74"/>
        <end position="88"/>
    </location>
</feature>
<dbReference type="RefSeq" id="WP_274456314.1">
    <property type="nucleotide sequence ID" value="NZ_CP067097.1"/>
</dbReference>
<dbReference type="EC" id="4.99.1.12" evidence="2"/>
<comment type="caution">
    <text evidence="4">The sequence shown here is derived from an EMBL/GenBank/DDBJ whole genome shotgun (WGS) entry which is preliminary data.</text>
</comment>
<dbReference type="Proteomes" id="UP001232973">
    <property type="component" value="Unassembled WGS sequence"/>
</dbReference>
<evidence type="ECO:0000313" key="4">
    <source>
        <dbReference type="EMBL" id="MDQ0189510.1"/>
    </source>
</evidence>
<evidence type="ECO:0000256" key="2">
    <source>
        <dbReference type="HAMAP-Rule" id="MF_01074"/>
    </source>
</evidence>
<sequence>MRAAYFECPAGASGDMFLGAWLDTGIDQRAWRAILERLALEDVQISVATVFKQGIRATKVDVTAANEAWKYDEPSHAHDHGHESAHRHDHEHHHGHAHPHDHAHPHHSCLPHRGLRDIEAILHRADLPLPVRDNSLQAFRLLAEAEGYIHGIPPENVHFHEVGAVDAIVDIVGAMAGWYLAGMPQCYVSTIEVSGGTVTCAHGRMPVPAPAAARLLQGFVTRSSGDWGETVTPTGAAIIRTLAERGRRPEMSVEKEGYGAGSKELPVANVLRIQLGEVAPAPAHPEGEDTPSTFQAVDRKGDAARERVIVLEANIDDMPAEWVAHTTARLLELGALDAWVTPVVMKKGRPGYILHAQCKPDDRSRMETAMQDETTTLGVRGYEVERAVLSRKVVKVTTDFGSVGIKLALRDNQVVNVAPEYEDCRACAIRHSVPLKQVYQAALLAFASQDDEGCDFDFLRGDIHGCDG</sequence>
<feature type="compositionally biased region" description="Basic residues" evidence="3">
    <location>
        <begin position="89"/>
        <end position="109"/>
    </location>
</feature>
<evidence type="ECO:0000313" key="5">
    <source>
        <dbReference type="Proteomes" id="UP001232973"/>
    </source>
</evidence>
<keyword evidence="2" id="KW-0456">Lyase</keyword>
<dbReference type="EMBL" id="JAUSTP010000008">
    <property type="protein sequence ID" value="MDQ0189510.1"/>
    <property type="molecule type" value="Genomic_DNA"/>
</dbReference>
<keyword evidence="5" id="KW-1185">Reference proteome</keyword>
<dbReference type="PANTHER" id="PTHR36566">
    <property type="entry name" value="NICKEL INSERTION PROTEIN-RELATED"/>
    <property type="match status" value="1"/>
</dbReference>
<feature type="region of interest" description="Disordered" evidence="3">
    <location>
        <begin position="280"/>
        <end position="299"/>
    </location>
</feature>
<organism evidence="4 5">
    <name type="scientific">Alicyclobacillus cycloheptanicus</name>
    <dbReference type="NCBI Taxonomy" id="1457"/>
    <lineage>
        <taxon>Bacteria</taxon>
        <taxon>Bacillati</taxon>
        <taxon>Bacillota</taxon>
        <taxon>Bacilli</taxon>
        <taxon>Bacillales</taxon>
        <taxon>Alicyclobacillaceae</taxon>
        <taxon>Alicyclobacillus</taxon>
    </lineage>
</organism>
<keyword evidence="1 2" id="KW-0533">Nickel</keyword>
<accession>A0ABT9XGV4</accession>
<evidence type="ECO:0000256" key="3">
    <source>
        <dbReference type="SAM" id="MobiDB-lite"/>
    </source>
</evidence>
<dbReference type="Pfam" id="PF01969">
    <property type="entry name" value="Ni_insertion"/>
    <property type="match status" value="1"/>
</dbReference>
<dbReference type="PANTHER" id="PTHR36566:SF1">
    <property type="entry name" value="PYRIDINIUM-3,5-BISTHIOCARBOXYLIC ACID MONONUCLEOTIDE NICKEL INSERTION PROTEIN"/>
    <property type="match status" value="1"/>
</dbReference>
<dbReference type="InterPro" id="IPR002822">
    <property type="entry name" value="Ni_insertion"/>
</dbReference>
<dbReference type="HAMAP" id="MF_01074">
    <property type="entry name" value="LarC"/>
    <property type="match status" value="1"/>
</dbReference>
<proteinExistence type="inferred from homology"/>